<evidence type="ECO:0000256" key="13">
    <source>
        <dbReference type="SAM" id="Phobius"/>
    </source>
</evidence>
<feature type="transmembrane region" description="Helical" evidence="13">
    <location>
        <begin position="12"/>
        <end position="30"/>
    </location>
</feature>
<dbReference type="Proteomes" id="UP000179284">
    <property type="component" value="Chromosome I"/>
</dbReference>
<proteinExistence type="inferred from homology"/>
<name>A0A1D9P0D4_9FIRM</name>
<dbReference type="InterPro" id="IPR002528">
    <property type="entry name" value="MATE_fam"/>
</dbReference>
<evidence type="ECO:0000256" key="7">
    <source>
        <dbReference type="ARBA" id="ARBA00022475"/>
    </source>
</evidence>
<dbReference type="PANTHER" id="PTHR43298">
    <property type="entry name" value="MULTIDRUG RESISTANCE PROTEIN NORM-RELATED"/>
    <property type="match status" value="1"/>
</dbReference>
<dbReference type="EMBL" id="CP017831">
    <property type="protein sequence ID" value="AOZ95973.1"/>
    <property type="molecule type" value="Genomic_DNA"/>
</dbReference>
<keyword evidence="15" id="KW-1185">Reference proteome</keyword>
<keyword evidence="7" id="KW-1003">Cell membrane</keyword>
<reference evidence="15" key="1">
    <citation type="submission" date="2016-10" db="EMBL/GenBank/DDBJ databases">
        <title>The complete genome sequence of the rumen bacterium Butyrivibrio hungatei MB2003.</title>
        <authorList>
            <person name="Palevich N."/>
            <person name="Kelly W.J."/>
            <person name="Leahy S.C."/>
            <person name="Altermann E."/>
            <person name="Rakonjac J."/>
            <person name="Attwood G.T."/>
        </authorList>
    </citation>
    <scope>NUCLEOTIDE SEQUENCE [LARGE SCALE GENOMIC DNA]</scope>
    <source>
        <strain evidence="15">MB2003</strain>
    </source>
</reference>
<evidence type="ECO:0000256" key="12">
    <source>
        <dbReference type="ARBA" id="ARBA00031636"/>
    </source>
</evidence>
<feature type="transmembrane region" description="Helical" evidence="13">
    <location>
        <begin position="140"/>
        <end position="159"/>
    </location>
</feature>
<keyword evidence="11 13" id="KW-0472">Membrane</keyword>
<evidence type="ECO:0000256" key="4">
    <source>
        <dbReference type="ARBA" id="ARBA00020268"/>
    </source>
</evidence>
<feature type="transmembrane region" description="Helical" evidence="13">
    <location>
        <begin position="243"/>
        <end position="264"/>
    </location>
</feature>
<feature type="transmembrane region" description="Helical" evidence="13">
    <location>
        <begin position="171"/>
        <end position="191"/>
    </location>
</feature>
<keyword evidence="6" id="KW-0050">Antiport</keyword>
<evidence type="ECO:0000313" key="15">
    <source>
        <dbReference type="Proteomes" id="UP000179284"/>
    </source>
</evidence>
<organism evidence="14 15">
    <name type="scientific">Butyrivibrio hungatei</name>
    <dbReference type="NCBI Taxonomy" id="185008"/>
    <lineage>
        <taxon>Bacteria</taxon>
        <taxon>Bacillati</taxon>
        <taxon>Bacillota</taxon>
        <taxon>Clostridia</taxon>
        <taxon>Lachnospirales</taxon>
        <taxon>Lachnospiraceae</taxon>
        <taxon>Butyrivibrio</taxon>
    </lineage>
</organism>
<keyword evidence="5" id="KW-0813">Transport</keyword>
<dbReference type="GO" id="GO:0015297">
    <property type="term" value="F:antiporter activity"/>
    <property type="evidence" value="ECO:0007669"/>
    <property type="project" value="UniProtKB-KW"/>
</dbReference>
<comment type="function">
    <text evidence="1">Multidrug efflux pump.</text>
</comment>
<evidence type="ECO:0000256" key="10">
    <source>
        <dbReference type="ARBA" id="ARBA00023065"/>
    </source>
</evidence>
<dbReference type="GO" id="GO:0042910">
    <property type="term" value="F:xenobiotic transmembrane transporter activity"/>
    <property type="evidence" value="ECO:0007669"/>
    <property type="project" value="InterPro"/>
</dbReference>
<dbReference type="GO" id="GO:0006811">
    <property type="term" value="P:monoatomic ion transport"/>
    <property type="evidence" value="ECO:0007669"/>
    <property type="project" value="UniProtKB-KW"/>
</dbReference>
<evidence type="ECO:0000313" key="14">
    <source>
        <dbReference type="EMBL" id="AOZ95973.1"/>
    </source>
</evidence>
<dbReference type="KEGG" id="bhu:bhn_I0939"/>
<protein>
    <recommendedName>
        <fullName evidence="4">Probable multidrug resistance protein NorM</fullName>
    </recommendedName>
    <alternativeName>
        <fullName evidence="12">Multidrug-efflux transporter</fullName>
    </alternativeName>
</protein>
<dbReference type="AlphaFoldDB" id="A0A1D9P0D4"/>
<feature type="transmembrane region" description="Helical" evidence="13">
    <location>
        <begin position="94"/>
        <end position="116"/>
    </location>
</feature>
<dbReference type="InterPro" id="IPR050222">
    <property type="entry name" value="MATE_MdtK"/>
</dbReference>
<evidence type="ECO:0000256" key="11">
    <source>
        <dbReference type="ARBA" id="ARBA00023136"/>
    </source>
</evidence>
<dbReference type="PIRSF" id="PIRSF006603">
    <property type="entry name" value="DinF"/>
    <property type="match status" value="1"/>
</dbReference>
<dbReference type="GO" id="GO:0005886">
    <property type="term" value="C:plasma membrane"/>
    <property type="evidence" value="ECO:0007669"/>
    <property type="project" value="UniProtKB-SubCell"/>
</dbReference>
<dbReference type="Pfam" id="PF01554">
    <property type="entry name" value="MatE"/>
    <property type="match status" value="2"/>
</dbReference>
<feature type="transmembrane region" description="Helical" evidence="13">
    <location>
        <begin position="59"/>
        <end position="82"/>
    </location>
</feature>
<keyword evidence="10" id="KW-0406">Ion transport</keyword>
<sequence>MREKGRLFGNLQFYKSALAIAVPIMLQQLIQSMVSLIDNFMVSGLGDISMSGVNIAGQVMFVFMVFVNTICMAGGIFLTQFFGAKDKAGMQQAFLFKILISFAAMIPYFMVCLVYPREILSLMVIGNTQANLILDEAVKYIRIMSLVGTPMTLSVCIASSLRDMGKVKAPLVVTVIATLTNTVLNYLLIYGHFGFPALGVRGAAIATVTARTLEFIIFAVIYIKTKPEFAVEFSRDFKIDGGIFRDILKSGALMLFCEMTWVLSETLTTAIYNGRGGADVVSGMASSFAIANLFFVAFGGIYSATSVIIGKTLGEGNLDKARREKTWLLSGSVLFGIAMVFVGFATTLIVPIVFVKLSPSAIAISRNMVILMSFFMPAWVSINAQQAVARAGGDTKMGAYADAGLTIVVMLPMLFVLARYTDIGPVQMYLCVKILDIVKIVIFHFWLKKERWLKNLTCEHKLENLTPKAS</sequence>
<feature type="transmembrane region" description="Helical" evidence="13">
    <location>
        <begin position="284"/>
        <end position="305"/>
    </location>
</feature>
<evidence type="ECO:0000256" key="5">
    <source>
        <dbReference type="ARBA" id="ARBA00022448"/>
    </source>
</evidence>
<dbReference type="OrthoDB" id="9780160at2"/>
<evidence type="ECO:0000256" key="1">
    <source>
        <dbReference type="ARBA" id="ARBA00003408"/>
    </source>
</evidence>
<evidence type="ECO:0000256" key="3">
    <source>
        <dbReference type="ARBA" id="ARBA00010199"/>
    </source>
</evidence>
<feature type="transmembrane region" description="Helical" evidence="13">
    <location>
        <begin position="400"/>
        <end position="420"/>
    </location>
</feature>
<evidence type="ECO:0000256" key="8">
    <source>
        <dbReference type="ARBA" id="ARBA00022692"/>
    </source>
</evidence>
<accession>A0A1D9P0D4</accession>
<feature type="transmembrane region" description="Helical" evidence="13">
    <location>
        <begin position="326"/>
        <end position="354"/>
    </location>
</feature>
<dbReference type="RefSeq" id="WP_071175695.1">
    <property type="nucleotide sequence ID" value="NZ_CP017831.1"/>
</dbReference>
<comment type="subcellular location">
    <subcellularLocation>
        <location evidence="2">Cell membrane</location>
        <topology evidence="2">Multi-pass membrane protein</topology>
    </subcellularLocation>
</comment>
<evidence type="ECO:0000256" key="2">
    <source>
        <dbReference type="ARBA" id="ARBA00004651"/>
    </source>
</evidence>
<feature type="transmembrane region" description="Helical" evidence="13">
    <location>
        <begin position="360"/>
        <end position="380"/>
    </location>
</feature>
<gene>
    <name evidence="14" type="ORF">bhn_I0939</name>
</gene>
<evidence type="ECO:0000256" key="9">
    <source>
        <dbReference type="ARBA" id="ARBA00022989"/>
    </source>
</evidence>
<evidence type="ECO:0000256" key="6">
    <source>
        <dbReference type="ARBA" id="ARBA00022449"/>
    </source>
</evidence>
<keyword evidence="9 13" id="KW-1133">Transmembrane helix</keyword>
<keyword evidence="8 13" id="KW-0812">Transmembrane</keyword>
<dbReference type="PANTHER" id="PTHR43298:SF2">
    <property type="entry name" value="FMN_FAD EXPORTER YEEO-RELATED"/>
    <property type="match status" value="1"/>
</dbReference>
<dbReference type="NCBIfam" id="TIGR00797">
    <property type="entry name" value="matE"/>
    <property type="match status" value="1"/>
</dbReference>
<feature type="transmembrane region" description="Helical" evidence="13">
    <location>
        <begin position="426"/>
        <end position="447"/>
    </location>
</feature>
<comment type="similarity">
    <text evidence="3">Belongs to the multi antimicrobial extrusion (MATE) (TC 2.A.66.1) family.</text>
</comment>
<feature type="transmembrane region" description="Helical" evidence="13">
    <location>
        <begin position="203"/>
        <end position="223"/>
    </location>
</feature>
<dbReference type="InterPro" id="IPR048279">
    <property type="entry name" value="MdtK-like"/>
</dbReference>